<feature type="transmembrane region" description="Helical" evidence="1">
    <location>
        <begin position="85"/>
        <end position="101"/>
    </location>
</feature>
<name>A0A8I2YM17_9AGAM</name>
<keyword evidence="1" id="KW-1133">Transmembrane helix</keyword>
<dbReference type="Proteomes" id="UP000683000">
    <property type="component" value="Unassembled WGS sequence"/>
</dbReference>
<accession>A0A8I2YM17</accession>
<reference evidence="2" key="1">
    <citation type="submission" date="2021-03" db="EMBL/GenBank/DDBJ databases">
        <title>Evolutionary innovations through gain and loss of genes in the ectomycorrhizal Boletales.</title>
        <authorList>
            <person name="Wu G."/>
            <person name="Miyauchi S."/>
            <person name="Morin E."/>
            <person name="Yang Z.-L."/>
            <person name="Xu J."/>
            <person name="Martin F.M."/>
        </authorList>
    </citation>
    <scope>NUCLEOTIDE SEQUENCE</scope>
    <source>
        <strain evidence="2">BR01</strain>
    </source>
</reference>
<keyword evidence="1" id="KW-0812">Transmembrane</keyword>
<evidence type="ECO:0000256" key="1">
    <source>
        <dbReference type="SAM" id="Phobius"/>
    </source>
</evidence>
<dbReference type="OrthoDB" id="331544at2759"/>
<organism evidence="2 3">
    <name type="scientific">Boletus reticuloceps</name>
    <dbReference type="NCBI Taxonomy" id="495285"/>
    <lineage>
        <taxon>Eukaryota</taxon>
        <taxon>Fungi</taxon>
        <taxon>Dikarya</taxon>
        <taxon>Basidiomycota</taxon>
        <taxon>Agaricomycotina</taxon>
        <taxon>Agaricomycetes</taxon>
        <taxon>Agaricomycetidae</taxon>
        <taxon>Boletales</taxon>
        <taxon>Boletineae</taxon>
        <taxon>Boletaceae</taxon>
        <taxon>Boletoideae</taxon>
        <taxon>Boletus</taxon>
    </lineage>
</organism>
<gene>
    <name evidence="2" type="ORF">JVT61DRAFT_4463</name>
</gene>
<keyword evidence="1" id="KW-0472">Membrane</keyword>
<evidence type="ECO:0000313" key="3">
    <source>
        <dbReference type="Proteomes" id="UP000683000"/>
    </source>
</evidence>
<comment type="caution">
    <text evidence="2">The sequence shown here is derived from an EMBL/GenBank/DDBJ whole genome shotgun (WGS) entry which is preliminary data.</text>
</comment>
<proteinExistence type="predicted"/>
<sequence length="102" mass="11891">MIHDMYRHLWRDVDRAATINSTLAGPKWIVAVAESSLIRMASESGRVVGMLERGEIRYLRRRFDWFTKRVGDGPRNEERMNSRQRIAVIIVLLAVTLPVFHK</sequence>
<dbReference type="AlphaFoldDB" id="A0A8I2YM17"/>
<protein>
    <submittedName>
        <fullName evidence="2">Uncharacterized protein</fullName>
    </submittedName>
</protein>
<dbReference type="EMBL" id="JAGFBS010000018">
    <property type="protein sequence ID" value="KAG6374426.1"/>
    <property type="molecule type" value="Genomic_DNA"/>
</dbReference>
<keyword evidence="3" id="KW-1185">Reference proteome</keyword>
<evidence type="ECO:0000313" key="2">
    <source>
        <dbReference type="EMBL" id="KAG6374426.1"/>
    </source>
</evidence>